<accession>A0AAV1LFL2</accession>
<keyword evidence="3 7" id="KW-0238">DNA-binding</keyword>
<comment type="caution">
    <text evidence="11">The sequence shown here is derived from an EMBL/GenBank/DDBJ whole genome shotgun (WGS) entry which is preliminary data.</text>
</comment>
<feature type="domain" description="Homeobox" evidence="10">
    <location>
        <begin position="326"/>
        <end position="386"/>
    </location>
</feature>
<feature type="compositionally biased region" description="Polar residues" evidence="9">
    <location>
        <begin position="460"/>
        <end position="469"/>
    </location>
</feature>
<reference evidence="11 12" key="1">
    <citation type="submission" date="2023-11" db="EMBL/GenBank/DDBJ databases">
        <authorList>
            <person name="Hedman E."/>
            <person name="Englund M."/>
            <person name="Stromberg M."/>
            <person name="Nyberg Akerstrom W."/>
            <person name="Nylinder S."/>
            <person name="Jareborg N."/>
            <person name="Kallberg Y."/>
            <person name="Kronander E."/>
        </authorList>
    </citation>
    <scope>NUCLEOTIDE SEQUENCE [LARGE SCALE GENOMIC DNA]</scope>
</reference>
<feature type="region of interest" description="Disordered" evidence="9">
    <location>
        <begin position="389"/>
        <end position="490"/>
    </location>
</feature>
<dbReference type="InterPro" id="IPR020479">
    <property type="entry name" value="HD_metazoa"/>
</dbReference>
<feature type="compositionally biased region" description="Acidic residues" evidence="9">
    <location>
        <begin position="471"/>
        <end position="490"/>
    </location>
</feature>
<organism evidence="11 12">
    <name type="scientific">Parnassius mnemosyne</name>
    <name type="common">clouded apollo</name>
    <dbReference type="NCBI Taxonomy" id="213953"/>
    <lineage>
        <taxon>Eukaryota</taxon>
        <taxon>Metazoa</taxon>
        <taxon>Ecdysozoa</taxon>
        <taxon>Arthropoda</taxon>
        <taxon>Hexapoda</taxon>
        <taxon>Insecta</taxon>
        <taxon>Pterygota</taxon>
        <taxon>Neoptera</taxon>
        <taxon>Endopterygota</taxon>
        <taxon>Lepidoptera</taxon>
        <taxon>Glossata</taxon>
        <taxon>Ditrysia</taxon>
        <taxon>Papilionoidea</taxon>
        <taxon>Papilionidae</taxon>
        <taxon>Parnassiinae</taxon>
        <taxon>Parnassini</taxon>
        <taxon>Parnassius</taxon>
        <taxon>Driopa</taxon>
    </lineage>
</organism>
<keyword evidence="4 7" id="KW-0371">Homeobox</keyword>
<evidence type="ECO:0000256" key="1">
    <source>
        <dbReference type="ARBA" id="ARBA00004123"/>
    </source>
</evidence>
<proteinExistence type="inferred from homology"/>
<evidence type="ECO:0000256" key="5">
    <source>
        <dbReference type="ARBA" id="ARBA00023242"/>
    </source>
</evidence>
<comment type="subcellular location">
    <subcellularLocation>
        <location evidence="1 7 8">Nucleus</location>
    </subcellularLocation>
</comment>
<feature type="DNA-binding region" description="Homeobox" evidence="7">
    <location>
        <begin position="328"/>
        <end position="387"/>
    </location>
</feature>
<feature type="compositionally biased region" description="Polar residues" evidence="9">
    <location>
        <begin position="397"/>
        <end position="407"/>
    </location>
</feature>
<keyword evidence="5 7" id="KW-0539">Nucleus</keyword>
<evidence type="ECO:0000256" key="4">
    <source>
        <dbReference type="ARBA" id="ARBA00023155"/>
    </source>
</evidence>
<dbReference type="InterPro" id="IPR017970">
    <property type="entry name" value="Homeobox_CS"/>
</dbReference>
<sequence length="490" mass="56606">MYPTDNLKHGPLKLNPFVTQKNLDHNIMLKTLQNLCYNKTNANPFNMSSPFLVDNILHQQKAANFHNQYINHQLENYVLQRQEYERSRENTPDMDETKIAEEDESTRRGSIDGSKIENDEDSKSRDEEEGFNLKNETVYYNTEYYARTEDVRNTEKEVLNIPTLTRRCQSCGAFDCPPYTCKKSGIRRLEELEKRFNLHNYQENSGDEADGSKDGKAYSTDDIVRNCEEYNEQKKPPLKFSVSAILGDRDDTMRNSSINDYRQPIMGNPWPIAKPIASRPIPVQHQHLQHLLAHCHHPYLAAQAHTQVFPLPGGFPWAHSSRGKPRRGMMRRAVFSDLQRKGLEKRFQVQKYISKPDRKKLAEKLGLKDSQVKIWFQNRRMKWRNSKERELLASGGSREQTLPNKNNPHPDLSDAEADKSKMSPLSPLNDDQNEDKSKMFAASSSQSDSYRYDDKIGGSSMYSRENYSNMEDGEEFDSDASASDEEINVT</sequence>
<name>A0AAV1LFL2_9NEOP</name>
<gene>
    <name evidence="11" type="ORF">PARMNEM_LOCUS12709</name>
</gene>
<evidence type="ECO:0000313" key="11">
    <source>
        <dbReference type="EMBL" id="CAK1592832.1"/>
    </source>
</evidence>
<dbReference type="InterPro" id="IPR009057">
    <property type="entry name" value="Homeodomain-like_sf"/>
</dbReference>
<dbReference type="Proteomes" id="UP001314205">
    <property type="component" value="Unassembled WGS sequence"/>
</dbReference>
<dbReference type="SUPFAM" id="SSF46689">
    <property type="entry name" value="Homeodomain-like"/>
    <property type="match status" value="1"/>
</dbReference>
<dbReference type="InterPro" id="IPR000047">
    <property type="entry name" value="HTH_motif"/>
</dbReference>
<keyword evidence="2" id="KW-0217">Developmental protein</keyword>
<dbReference type="GO" id="GO:0000981">
    <property type="term" value="F:DNA-binding transcription factor activity, RNA polymerase II-specific"/>
    <property type="evidence" value="ECO:0007669"/>
    <property type="project" value="InterPro"/>
</dbReference>
<dbReference type="InterPro" id="IPR051662">
    <property type="entry name" value="H2.0_Homeobox_NeuralPatt"/>
</dbReference>
<evidence type="ECO:0000313" key="12">
    <source>
        <dbReference type="Proteomes" id="UP001314205"/>
    </source>
</evidence>
<dbReference type="GO" id="GO:0003677">
    <property type="term" value="F:DNA binding"/>
    <property type="evidence" value="ECO:0007669"/>
    <property type="project" value="UniProtKB-UniRule"/>
</dbReference>
<dbReference type="PRINTS" id="PR00024">
    <property type="entry name" value="HOMEOBOX"/>
</dbReference>
<protein>
    <recommendedName>
        <fullName evidence="10">Homeobox domain-containing protein</fullName>
    </recommendedName>
</protein>
<dbReference type="AlphaFoldDB" id="A0AAV1LFL2"/>
<dbReference type="EMBL" id="CAVLGL010000088">
    <property type="protein sequence ID" value="CAK1592832.1"/>
    <property type="molecule type" value="Genomic_DNA"/>
</dbReference>
<dbReference type="Pfam" id="PF00046">
    <property type="entry name" value="Homeodomain"/>
    <property type="match status" value="1"/>
</dbReference>
<dbReference type="PANTHER" id="PTHR24331">
    <property type="entry name" value="DBX"/>
    <property type="match status" value="1"/>
</dbReference>
<dbReference type="PROSITE" id="PS00027">
    <property type="entry name" value="HOMEOBOX_1"/>
    <property type="match status" value="1"/>
</dbReference>
<dbReference type="InterPro" id="IPR001356">
    <property type="entry name" value="HD"/>
</dbReference>
<dbReference type="Gene3D" id="1.10.10.60">
    <property type="entry name" value="Homeodomain-like"/>
    <property type="match status" value="1"/>
</dbReference>
<dbReference type="CDD" id="cd00086">
    <property type="entry name" value="homeodomain"/>
    <property type="match status" value="1"/>
</dbReference>
<keyword evidence="12" id="KW-1185">Reference proteome</keyword>
<feature type="region of interest" description="Disordered" evidence="9">
    <location>
        <begin position="84"/>
        <end position="130"/>
    </location>
</feature>
<evidence type="ECO:0000256" key="9">
    <source>
        <dbReference type="SAM" id="MobiDB-lite"/>
    </source>
</evidence>
<evidence type="ECO:0000256" key="7">
    <source>
        <dbReference type="PROSITE-ProRule" id="PRU00108"/>
    </source>
</evidence>
<dbReference type="SMART" id="SM00389">
    <property type="entry name" value="HOX"/>
    <property type="match status" value="1"/>
</dbReference>
<dbReference type="FunFam" id="1.10.10.60:FF:000177">
    <property type="entry name" value="Homeobox protein DBX1"/>
    <property type="match status" value="1"/>
</dbReference>
<dbReference type="GO" id="GO:0005634">
    <property type="term" value="C:nucleus"/>
    <property type="evidence" value="ECO:0007669"/>
    <property type="project" value="UniProtKB-SubCell"/>
</dbReference>
<comment type="similarity">
    <text evidence="6">Belongs to the H2.0 homeobox family.</text>
</comment>
<dbReference type="PANTHER" id="PTHR24331:SF0">
    <property type="entry name" value="DBX"/>
    <property type="match status" value="1"/>
</dbReference>
<evidence type="ECO:0000256" key="8">
    <source>
        <dbReference type="RuleBase" id="RU000682"/>
    </source>
</evidence>
<feature type="compositionally biased region" description="Basic and acidic residues" evidence="9">
    <location>
        <begin position="84"/>
        <end position="126"/>
    </location>
</feature>
<dbReference type="PRINTS" id="PR00031">
    <property type="entry name" value="HTHREPRESSR"/>
</dbReference>
<evidence type="ECO:0000256" key="3">
    <source>
        <dbReference type="ARBA" id="ARBA00023125"/>
    </source>
</evidence>
<evidence type="ECO:0000259" key="10">
    <source>
        <dbReference type="PROSITE" id="PS50071"/>
    </source>
</evidence>
<dbReference type="PROSITE" id="PS50071">
    <property type="entry name" value="HOMEOBOX_2"/>
    <property type="match status" value="1"/>
</dbReference>
<evidence type="ECO:0000256" key="2">
    <source>
        <dbReference type="ARBA" id="ARBA00022473"/>
    </source>
</evidence>
<evidence type="ECO:0000256" key="6">
    <source>
        <dbReference type="ARBA" id="ARBA00038504"/>
    </source>
</evidence>